<dbReference type="AlphaFoldDB" id="A0A4Q1U2Y4"/>
<gene>
    <name evidence="4" type="ORF">BVJ53_06840</name>
    <name evidence="5" type="ORF">OFW50_00710</name>
</gene>
<dbReference type="GO" id="GO:0003677">
    <property type="term" value="F:DNA binding"/>
    <property type="evidence" value="ECO:0007669"/>
    <property type="project" value="UniProtKB-KW"/>
</dbReference>
<evidence type="ECO:0000313" key="7">
    <source>
        <dbReference type="Proteomes" id="UP001164790"/>
    </source>
</evidence>
<dbReference type="Proteomes" id="UP000290475">
    <property type="component" value="Unassembled WGS sequence"/>
</dbReference>
<keyword evidence="2" id="KW-0804">Transcription</keyword>
<dbReference type="EMBL" id="MSSM01000015">
    <property type="protein sequence ID" value="RXT24958.1"/>
    <property type="molecule type" value="Genomic_DNA"/>
</dbReference>
<keyword evidence="4" id="KW-0238">DNA-binding</keyword>
<evidence type="ECO:0000313" key="4">
    <source>
        <dbReference type="EMBL" id="RXT24958.1"/>
    </source>
</evidence>
<evidence type="ECO:0000313" key="5">
    <source>
        <dbReference type="EMBL" id="UYN56661.1"/>
    </source>
</evidence>
<accession>A0A4Q1U2Y4</accession>
<dbReference type="PANTHER" id="PTHR30185:SF18">
    <property type="entry name" value="TRANSCRIPTIONAL REGULATOR MTLR"/>
    <property type="match status" value="1"/>
</dbReference>
<reference evidence="5" key="2">
    <citation type="submission" date="2022-10" db="EMBL/GenBank/DDBJ databases">
        <title>Comparative genomic analysis and in-vitro probiotic properties of the potential probiotic L. chiayiensis AACE 3.</title>
        <authorList>
            <person name="Kang X."/>
        </authorList>
    </citation>
    <scope>NUCLEOTIDE SEQUENCE</scope>
    <source>
        <strain evidence="5">AACE 3</strain>
    </source>
</reference>
<dbReference type="InterPro" id="IPR050661">
    <property type="entry name" value="BglG_antiterminators"/>
</dbReference>
<evidence type="ECO:0000256" key="1">
    <source>
        <dbReference type="ARBA" id="ARBA00023015"/>
    </source>
</evidence>
<reference evidence="4 6" key="1">
    <citation type="submission" date="2017-01" db="EMBL/GenBank/DDBJ databases">
        <title>Lactobacillus chiayiensis sp. nov., a lactic acid bacterium isolated from compost.</title>
        <authorList>
            <person name="Huang C.-H."/>
        </authorList>
    </citation>
    <scope>NUCLEOTIDE SEQUENCE [LARGE SCALE GENOMIC DNA]</scope>
    <source>
        <strain evidence="6">chh01</strain>
        <strain evidence="4">Chh01</strain>
    </source>
</reference>
<proteinExistence type="predicted"/>
<keyword evidence="1" id="KW-0805">Transcription regulation</keyword>
<dbReference type="EMBL" id="CP107523">
    <property type="protein sequence ID" value="UYN56661.1"/>
    <property type="molecule type" value="Genomic_DNA"/>
</dbReference>
<evidence type="ECO:0000256" key="2">
    <source>
        <dbReference type="ARBA" id="ARBA00023163"/>
    </source>
</evidence>
<dbReference type="Proteomes" id="UP001164790">
    <property type="component" value="Chromosome"/>
</dbReference>
<keyword evidence="7" id="KW-1185">Reference proteome</keyword>
<dbReference type="Pfam" id="PF05043">
    <property type="entry name" value="Mga"/>
    <property type="match status" value="1"/>
</dbReference>
<dbReference type="InterPro" id="IPR007737">
    <property type="entry name" value="Mga_HTH"/>
</dbReference>
<evidence type="ECO:0000313" key="6">
    <source>
        <dbReference type="Proteomes" id="UP000290475"/>
    </source>
</evidence>
<evidence type="ECO:0000259" key="3">
    <source>
        <dbReference type="Pfam" id="PF05043"/>
    </source>
</evidence>
<dbReference type="PANTHER" id="PTHR30185">
    <property type="entry name" value="CRYPTIC BETA-GLUCOSIDE BGL OPERON ANTITERMINATOR"/>
    <property type="match status" value="1"/>
</dbReference>
<sequence>MRLSELMEKNDQKKLQLLNYLDQHPNQKLRNSELQHKLNISYYLFKRRTKEIADDIESFQLNGLFDIDVSETTTILHKNHNTNISFFLNHYLQRSYQIRILMLLATQTHDFDLYDFAEAHYVSYAFMYKRFTALRQTLKRWGINLSNNGELTGDELAIRLLLSEIIIVTHVGEEAFDDRIRAALHELLALIDTPAIAPSMSQMIETIAYLLASLSRFQQGHFVATSPDVAKLISKIRQQALEARNKVILIFQSYFTANDQAINNECDYLGTFLAIVGIISAPEVIFPDEVTQKSNDFIRGFEEYFDVTLTLEAKQHITYEVDKCWIDVVAFPLRSGFFEYHSEISYFAKTFPEYFEYCRTYVKQQATNFDDQQRQFIFYRCLLTLVANVPLSSVLEPLYICVDFTLGEAYNTIIERGIKRFSMLNVRVTNEVQPQTRLIITDLVNAYHHTEIPKVIWLSPPRTEDWENLISELLTFRLVPHGV</sequence>
<name>A0A4Q1U2Y4_9LACO</name>
<feature type="domain" description="Mga helix-turn-helix" evidence="3">
    <location>
        <begin position="81"/>
        <end position="161"/>
    </location>
</feature>
<organism evidence="4 6">
    <name type="scientific">Lacticaseibacillus chiayiensis</name>
    <dbReference type="NCBI Taxonomy" id="2100821"/>
    <lineage>
        <taxon>Bacteria</taxon>
        <taxon>Bacillati</taxon>
        <taxon>Bacillota</taxon>
        <taxon>Bacilli</taxon>
        <taxon>Lactobacillales</taxon>
        <taxon>Lactobacillaceae</taxon>
        <taxon>Lacticaseibacillus</taxon>
    </lineage>
</organism>
<protein>
    <submittedName>
        <fullName evidence="4">DNA-binding protein</fullName>
    </submittedName>
    <submittedName>
        <fullName evidence="5">Helix-turn-helix domain-containing protein</fullName>
    </submittedName>
</protein>
<dbReference type="RefSeq" id="WP_167470175.1">
    <property type="nucleotide sequence ID" value="NZ_CP074378.1"/>
</dbReference>